<sequence length="122" mass="14090">ARVQIDRLVGNVRAPRLSDRDGLPLVEAIVRELLRWHPPFPFGLPHVTTCDDVYVYAGREYFIPRGTVLRPSICTMQHDRSTYDNPEVFNPQRHLDPLTERLLPKVQLGFGYGWRGALVFYS</sequence>
<evidence type="ECO:0000313" key="9">
    <source>
        <dbReference type="Proteomes" id="UP000886653"/>
    </source>
</evidence>
<evidence type="ECO:0000256" key="4">
    <source>
        <dbReference type="ARBA" id="ARBA00022723"/>
    </source>
</evidence>
<dbReference type="PANTHER" id="PTHR46300:SF7">
    <property type="entry name" value="P450, PUTATIVE (EUROFUNG)-RELATED"/>
    <property type="match status" value="1"/>
</dbReference>
<keyword evidence="3" id="KW-0349">Heme</keyword>
<dbReference type="InterPro" id="IPR050364">
    <property type="entry name" value="Cytochrome_P450_fung"/>
</dbReference>
<keyword evidence="5" id="KW-0560">Oxidoreductase</keyword>
<keyword evidence="4" id="KW-0479">Metal-binding</keyword>
<dbReference type="AlphaFoldDB" id="A0A9P6NTN2"/>
<dbReference type="InterPro" id="IPR002403">
    <property type="entry name" value="Cyt_P450_E_grp-IV"/>
</dbReference>
<dbReference type="EMBL" id="MU167221">
    <property type="protein sequence ID" value="KAG0150167.1"/>
    <property type="molecule type" value="Genomic_DNA"/>
</dbReference>
<evidence type="ECO:0000256" key="7">
    <source>
        <dbReference type="ARBA" id="ARBA00023033"/>
    </source>
</evidence>
<keyword evidence="9" id="KW-1185">Reference proteome</keyword>
<dbReference type="Proteomes" id="UP000886653">
    <property type="component" value="Unassembled WGS sequence"/>
</dbReference>
<evidence type="ECO:0000256" key="3">
    <source>
        <dbReference type="ARBA" id="ARBA00022617"/>
    </source>
</evidence>
<evidence type="ECO:0000256" key="5">
    <source>
        <dbReference type="ARBA" id="ARBA00023002"/>
    </source>
</evidence>
<comment type="cofactor">
    <cofactor evidence="1">
        <name>heme</name>
        <dbReference type="ChEBI" id="CHEBI:30413"/>
    </cofactor>
</comment>
<reference evidence="8" key="1">
    <citation type="submission" date="2013-11" db="EMBL/GenBank/DDBJ databases">
        <title>Genome sequence of the fusiform rust pathogen reveals effectors for host alternation and coevolution with pine.</title>
        <authorList>
            <consortium name="DOE Joint Genome Institute"/>
            <person name="Smith K."/>
            <person name="Pendleton A."/>
            <person name="Kubisiak T."/>
            <person name="Anderson C."/>
            <person name="Salamov A."/>
            <person name="Aerts A."/>
            <person name="Riley R."/>
            <person name="Clum A."/>
            <person name="Lindquist E."/>
            <person name="Ence D."/>
            <person name="Campbell M."/>
            <person name="Kronenberg Z."/>
            <person name="Feau N."/>
            <person name="Dhillon B."/>
            <person name="Hamelin R."/>
            <person name="Burleigh J."/>
            <person name="Smith J."/>
            <person name="Yandell M."/>
            <person name="Nelson C."/>
            <person name="Grigoriev I."/>
            <person name="Davis J."/>
        </authorList>
    </citation>
    <scope>NUCLEOTIDE SEQUENCE</scope>
    <source>
        <strain evidence="8">G11</strain>
    </source>
</reference>
<organism evidence="8 9">
    <name type="scientific">Cronartium quercuum f. sp. fusiforme G11</name>
    <dbReference type="NCBI Taxonomy" id="708437"/>
    <lineage>
        <taxon>Eukaryota</taxon>
        <taxon>Fungi</taxon>
        <taxon>Dikarya</taxon>
        <taxon>Basidiomycota</taxon>
        <taxon>Pucciniomycotina</taxon>
        <taxon>Pucciniomycetes</taxon>
        <taxon>Pucciniales</taxon>
        <taxon>Coleosporiaceae</taxon>
        <taxon>Cronartium</taxon>
    </lineage>
</organism>
<dbReference type="GO" id="GO:0020037">
    <property type="term" value="F:heme binding"/>
    <property type="evidence" value="ECO:0007669"/>
    <property type="project" value="InterPro"/>
</dbReference>
<dbReference type="PRINTS" id="PR00465">
    <property type="entry name" value="EP450IV"/>
</dbReference>
<feature type="non-terminal residue" evidence="8">
    <location>
        <position position="1"/>
    </location>
</feature>
<evidence type="ECO:0000256" key="6">
    <source>
        <dbReference type="ARBA" id="ARBA00023004"/>
    </source>
</evidence>
<comment type="caution">
    <text evidence="8">The sequence shown here is derived from an EMBL/GenBank/DDBJ whole genome shotgun (WGS) entry which is preliminary data.</text>
</comment>
<protein>
    <recommendedName>
        <fullName evidence="10">Cytochrome P450</fullName>
    </recommendedName>
</protein>
<name>A0A9P6NTN2_9BASI</name>
<keyword evidence="6" id="KW-0408">Iron</keyword>
<gene>
    <name evidence="8" type="ORF">CROQUDRAFT_38738</name>
</gene>
<evidence type="ECO:0000313" key="8">
    <source>
        <dbReference type="EMBL" id="KAG0150167.1"/>
    </source>
</evidence>
<dbReference type="OrthoDB" id="2789670at2759"/>
<evidence type="ECO:0000256" key="1">
    <source>
        <dbReference type="ARBA" id="ARBA00001971"/>
    </source>
</evidence>
<dbReference type="PANTHER" id="PTHR46300">
    <property type="entry name" value="P450, PUTATIVE (EUROFUNG)-RELATED-RELATED"/>
    <property type="match status" value="1"/>
</dbReference>
<comment type="similarity">
    <text evidence="2">Belongs to the cytochrome P450 family.</text>
</comment>
<proteinExistence type="inferred from homology"/>
<dbReference type="GO" id="GO:0005506">
    <property type="term" value="F:iron ion binding"/>
    <property type="evidence" value="ECO:0007669"/>
    <property type="project" value="InterPro"/>
</dbReference>
<dbReference type="GO" id="GO:0016705">
    <property type="term" value="F:oxidoreductase activity, acting on paired donors, with incorporation or reduction of molecular oxygen"/>
    <property type="evidence" value="ECO:0007669"/>
    <property type="project" value="InterPro"/>
</dbReference>
<keyword evidence="7" id="KW-0503">Monooxygenase</keyword>
<accession>A0A9P6NTN2</accession>
<evidence type="ECO:0000256" key="2">
    <source>
        <dbReference type="ARBA" id="ARBA00010617"/>
    </source>
</evidence>
<dbReference type="InterPro" id="IPR036396">
    <property type="entry name" value="Cyt_P450_sf"/>
</dbReference>
<dbReference type="Pfam" id="PF00067">
    <property type="entry name" value="p450"/>
    <property type="match status" value="1"/>
</dbReference>
<dbReference type="Gene3D" id="1.10.630.10">
    <property type="entry name" value="Cytochrome P450"/>
    <property type="match status" value="1"/>
</dbReference>
<evidence type="ECO:0008006" key="10">
    <source>
        <dbReference type="Google" id="ProtNLM"/>
    </source>
</evidence>
<dbReference type="InterPro" id="IPR001128">
    <property type="entry name" value="Cyt_P450"/>
</dbReference>
<dbReference type="GO" id="GO:0004497">
    <property type="term" value="F:monooxygenase activity"/>
    <property type="evidence" value="ECO:0007669"/>
    <property type="project" value="UniProtKB-KW"/>
</dbReference>
<dbReference type="SUPFAM" id="SSF48264">
    <property type="entry name" value="Cytochrome P450"/>
    <property type="match status" value="1"/>
</dbReference>